<evidence type="ECO:0000256" key="5">
    <source>
        <dbReference type="ARBA" id="ARBA00022692"/>
    </source>
</evidence>
<comment type="caution">
    <text evidence="9">The sequence shown here is derived from an EMBL/GenBank/DDBJ whole genome shotgun (WGS) entry which is preliminary data.</text>
</comment>
<keyword evidence="4" id="KW-1134">Transmembrane beta strand</keyword>
<dbReference type="GO" id="GO:0009279">
    <property type="term" value="C:cell outer membrane"/>
    <property type="evidence" value="ECO:0007669"/>
    <property type="project" value="UniProtKB-SubCell"/>
</dbReference>
<dbReference type="InterPro" id="IPR003423">
    <property type="entry name" value="OMP_efflux"/>
</dbReference>
<keyword evidence="10" id="KW-1185">Reference proteome</keyword>
<dbReference type="AlphaFoldDB" id="A0A0J7J3C2"/>
<dbReference type="GO" id="GO:0015288">
    <property type="term" value="F:porin activity"/>
    <property type="evidence" value="ECO:0007669"/>
    <property type="project" value="TreeGrafter"/>
</dbReference>
<evidence type="ECO:0000256" key="8">
    <source>
        <dbReference type="SAM" id="SignalP"/>
    </source>
</evidence>
<gene>
    <name evidence="9" type="ORF">ACM44_01760</name>
</gene>
<dbReference type="SUPFAM" id="SSF56954">
    <property type="entry name" value="Outer membrane efflux proteins (OEP)"/>
    <property type="match status" value="1"/>
</dbReference>
<dbReference type="PANTHER" id="PTHR30026">
    <property type="entry name" value="OUTER MEMBRANE PROTEIN TOLC"/>
    <property type="match status" value="1"/>
</dbReference>
<organism evidence="9 10">
    <name type="scientific">Chryseobacterium koreense CCUG 49689</name>
    <dbReference type="NCBI Taxonomy" id="1304281"/>
    <lineage>
        <taxon>Bacteria</taxon>
        <taxon>Pseudomonadati</taxon>
        <taxon>Bacteroidota</taxon>
        <taxon>Flavobacteriia</taxon>
        <taxon>Flavobacteriales</taxon>
        <taxon>Weeksellaceae</taxon>
        <taxon>Chryseobacterium group</taxon>
        <taxon>Chryseobacterium</taxon>
    </lineage>
</organism>
<dbReference type="PATRIC" id="fig|1304281.5.peg.377"/>
<evidence type="ECO:0008006" key="11">
    <source>
        <dbReference type="Google" id="ProtNLM"/>
    </source>
</evidence>
<dbReference type="PANTHER" id="PTHR30026:SF20">
    <property type="entry name" value="OUTER MEMBRANE PROTEIN TOLC"/>
    <property type="match status" value="1"/>
</dbReference>
<keyword evidence="6" id="KW-0472">Membrane</keyword>
<evidence type="ECO:0000256" key="1">
    <source>
        <dbReference type="ARBA" id="ARBA00004442"/>
    </source>
</evidence>
<keyword evidence="3" id="KW-0813">Transport</keyword>
<protein>
    <recommendedName>
        <fullName evidence="11">Transporter</fullName>
    </recommendedName>
</protein>
<evidence type="ECO:0000313" key="10">
    <source>
        <dbReference type="Proteomes" id="UP000035900"/>
    </source>
</evidence>
<dbReference type="Proteomes" id="UP000035900">
    <property type="component" value="Unassembled WGS sequence"/>
</dbReference>
<dbReference type="STRING" id="1304281.ACM44_01760"/>
<dbReference type="GO" id="GO:0015562">
    <property type="term" value="F:efflux transmembrane transporter activity"/>
    <property type="evidence" value="ECO:0007669"/>
    <property type="project" value="InterPro"/>
</dbReference>
<comment type="subcellular location">
    <subcellularLocation>
        <location evidence="1">Cell outer membrane</location>
    </subcellularLocation>
</comment>
<dbReference type="Gene3D" id="1.20.1600.10">
    <property type="entry name" value="Outer membrane efflux proteins (OEP)"/>
    <property type="match status" value="1"/>
</dbReference>
<accession>A0A0J7J3C2</accession>
<dbReference type="EMBL" id="LFNG01000002">
    <property type="protein sequence ID" value="KMQ72529.1"/>
    <property type="molecule type" value="Genomic_DNA"/>
</dbReference>
<evidence type="ECO:0000256" key="4">
    <source>
        <dbReference type="ARBA" id="ARBA00022452"/>
    </source>
</evidence>
<keyword evidence="7" id="KW-0998">Cell outer membrane</keyword>
<sequence>MEKAFLLGILLVPFGVFAQSSNYPSAWTLENCIAFAKQNNISINSLRLSKNSAQQDLLQAKEAKYPNLNGTFSQGLFAVNGQNGLNVNGAQSQSIGANSSMTLYHDHYIKNNEMSKNLLLQMSDLSVKEAENNISVSIAQAFLNILMMKENIVSIESLLQTSEIQLKQGSQLYNAGSISKLQYLQLEIQFAQDQFNLVQAQNSLRSDVLNLKQLLQLPSDYDLQISSPENITVSAGIRSLGEIQNTAQNSRPEIKYSELNVQNAETGLKMAQASIKPTLNLVGNISTGYNFGNGGYLNQLGNNFYLPVGLSLGIPIYNNRIYKTSIEKSKIEIDQAHLNLKNTQLTLNQQIEQAYISLQNSVSQYESAQKQFDLNRQSLDIVNAEMKIGSINYVQLQQQRLLYIQALQNYLQAKYSAVLNRQIYEFYSTNQITLQ</sequence>
<evidence type="ECO:0000256" key="7">
    <source>
        <dbReference type="ARBA" id="ARBA00023237"/>
    </source>
</evidence>
<dbReference type="InterPro" id="IPR051906">
    <property type="entry name" value="TolC-like"/>
</dbReference>
<feature type="signal peptide" evidence="8">
    <location>
        <begin position="1"/>
        <end position="18"/>
    </location>
</feature>
<feature type="chain" id="PRO_5005289089" description="Transporter" evidence="8">
    <location>
        <begin position="19"/>
        <end position="435"/>
    </location>
</feature>
<keyword evidence="8" id="KW-0732">Signal</keyword>
<reference evidence="9 10" key="1">
    <citation type="journal article" date="2004" name="Int. J. Syst. Evol. Microbiol.">
        <title>Kaistella koreensis gen. nov., sp. nov., a novel member of the Chryseobacterium-Bergeyella-Riemerella branch.</title>
        <authorList>
            <person name="Kim M.K."/>
            <person name="Im W.T."/>
            <person name="Shin Y.K."/>
            <person name="Lim J.H."/>
            <person name="Kim S.H."/>
            <person name="Lee B.C."/>
            <person name="Park M.Y."/>
            <person name="Lee K.Y."/>
            <person name="Lee S.T."/>
        </authorList>
    </citation>
    <scope>NUCLEOTIDE SEQUENCE [LARGE SCALE GENOMIC DNA]</scope>
    <source>
        <strain evidence="9 10">CCUG 49689</strain>
    </source>
</reference>
<evidence type="ECO:0000256" key="6">
    <source>
        <dbReference type="ARBA" id="ARBA00023136"/>
    </source>
</evidence>
<comment type="similarity">
    <text evidence="2">Belongs to the outer membrane factor (OMF) (TC 1.B.17) family.</text>
</comment>
<evidence type="ECO:0000256" key="3">
    <source>
        <dbReference type="ARBA" id="ARBA00022448"/>
    </source>
</evidence>
<name>A0A0J7J3C2_9FLAO</name>
<keyword evidence="5" id="KW-0812">Transmembrane</keyword>
<evidence type="ECO:0000256" key="2">
    <source>
        <dbReference type="ARBA" id="ARBA00007613"/>
    </source>
</evidence>
<dbReference type="GO" id="GO:1990281">
    <property type="term" value="C:efflux pump complex"/>
    <property type="evidence" value="ECO:0007669"/>
    <property type="project" value="TreeGrafter"/>
</dbReference>
<dbReference type="Pfam" id="PF02321">
    <property type="entry name" value="OEP"/>
    <property type="match status" value="2"/>
</dbReference>
<evidence type="ECO:0000313" key="9">
    <source>
        <dbReference type="EMBL" id="KMQ72529.1"/>
    </source>
</evidence>
<proteinExistence type="inferred from homology"/>